<feature type="signal peptide" evidence="1">
    <location>
        <begin position="1"/>
        <end position="20"/>
    </location>
</feature>
<organism evidence="2 3">
    <name type="scientific">Ramazzottius varieornatus</name>
    <name type="common">Water bear</name>
    <name type="synonym">Tardigrade</name>
    <dbReference type="NCBI Taxonomy" id="947166"/>
    <lineage>
        <taxon>Eukaryota</taxon>
        <taxon>Metazoa</taxon>
        <taxon>Ecdysozoa</taxon>
        <taxon>Tardigrada</taxon>
        <taxon>Eutardigrada</taxon>
        <taxon>Parachela</taxon>
        <taxon>Hypsibioidea</taxon>
        <taxon>Ramazzottiidae</taxon>
        <taxon>Ramazzottius</taxon>
    </lineage>
</organism>
<evidence type="ECO:0000256" key="1">
    <source>
        <dbReference type="SAM" id="SignalP"/>
    </source>
</evidence>
<gene>
    <name evidence="2" type="primary">RvY_07566</name>
    <name evidence="2" type="synonym">RvY_07566.1</name>
    <name evidence="2" type="ORF">RvY_07566-1</name>
</gene>
<evidence type="ECO:0000313" key="3">
    <source>
        <dbReference type="Proteomes" id="UP000186922"/>
    </source>
</evidence>
<dbReference type="AlphaFoldDB" id="A0A1D1V2W4"/>
<comment type="caution">
    <text evidence="2">The sequence shown here is derived from an EMBL/GenBank/DDBJ whole genome shotgun (WGS) entry which is preliminary data.</text>
</comment>
<name>A0A1D1V2W4_RAMVA</name>
<keyword evidence="3" id="KW-1185">Reference proteome</keyword>
<accession>A0A1D1V2W4</accession>
<feature type="chain" id="PRO_5008897979" evidence="1">
    <location>
        <begin position="21"/>
        <end position="172"/>
    </location>
</feature>
<sequence length="172" mass="19226">MTRILASVLLLSYAVHAVYGKIGILGRDTPFFLLTNPLGALQLPGSVEDMDDKERERLFRIQLALMRSAGAEGRSIDERFLDSSIPYNSRGRIQLNPAHPGTSRVREVTKPVSDYLLTFTGYPTIDDYLLDGTSSSKTFGPFGSNSEYPSYYSVSPVDRYLLSARQVYDMEL</sequence>
<protein>
    <submittedName>
        <fullName evidence="2">Uncharacterized protein</fullName>
    </submittedName>
</protein>
<evidence type="ECO:0000313" key="2">
    <source>
        <dbReference type="EMBL" id="GAU96071.1"/>
    </source>
</evidence>
<dbReference type="Proteomes" id="UP000186922">
    <property type="component" value="Unassembled WGS sequence"/>
</dbReference>
<proteinExistence type="predicted"/>
<reference evidence="2 3" key="1">
    <citation type="journal article" date="2016" name="Nat. Commun.">
        <title>Extremotolerant tardigrade genome and improved radiotolerance of human cultured cells by tardigrade-unique protein.</title>
        <authorList>
            <person name="Hashimoto T."/>
            <person name="Horikawa D.D."/>
            <person name="Saito Y."/>
            <person name="Kuwahara H."/>
            <person name="Kozuka-Hata H."/>
            <person name="Shin-I T."/>
            <person name="Minakuchi Y."/>
            <person name="Ohishi K."/>
            <person name="Motoyama A."/>
            <person name="Aizu T."/>
            <person name="Enomoto A."/>
            <person name="Kondo K."/>
            <person name="Tanaka S."/>
            <person name="Hara Y."/>
            <person name="Koshikawa S."/>
            <person name="Sagara H."/>
            <person name="Miura T."/>
            <person name="Yokobori S."/>
            <person name="Miyagawa K."/>
            <person name="Suzuki Y."/>
            <person name="Kubo T."/>
            <person name="Oyama M."/>
            <person name="Kohara Y."/>
            <person name="Fujiyama A."/>
            <person name="Arakawa K."/>
            <person name="Katayama T."/>
            <person name="Toyoda A."/>
            <person name="Kunieda T."/>
        </authorList>
    </citation>
    <scope>NUCLEOTIDE SEQUENCE [LARGE SCALE GENOMIC DNA]</scope>
    <source>
        <strain evidence="2 3">YOKOZUNA-1</strain>
    </source>
</reference>
<dbReference type="EMBL" id="BDGG01000003">
    <property type="protein sequence ID" value="GAU96071.1"/>
    <property type="molecule type" value="Genomic_DNA"/>
</dbReference>
<keyword evidence="1" id="KW-0732">Signal</keyword>